<dbReference type="EMBL" id="LIAE01008012">
    <property type="protein sequence ID" value="PAV75908.1"/>
    <property type="molecule type" value="Genomic_DNA"/>
</dbReference>
<evidence type="ECO:0000313" key="5">
    <source>
        <dbReference type="Proteomes" id="UP000218231"/>
    </source>
</evidence>
<dbReference type="PROSITE" id="PS01031">
    <property type="entry name" value="SHSP"/>
    <property type="match status" value="1"/>
</dbReference>
<evidence type="ECO:0000313" key="4">
    <source>
        <dbReference type="EMBL" id="PAV75908.1"/>
    </source>
</evidence>
<dbReference type="AlphaFoldDB" id="A0A2A2KPV2"/>
<comment type="caution">
    <text evidence="4">The sequence shown here is derived from an EMBL/GenBank/DDBJ whole genome shotgun (WGS) entry which is preliminary data.</text>
</comment>
<evidence type="ECO:0000256" key="2">
    <source>
        <dbReference type="RuleBase" id="RU003616"/>
    </source>
</evidence>
<comment type="similarity">
    <text evidence="1 2">Belongs to the small heat shock protein (HSP20) family.</text>
</comment>
<dbReference type="GO" id="GO:0005737">
    <property type="term" value="C:cytoplasm"/>
    <property type="evidence" value="ECO:0007669"/>
    <property type="project" value="TreeGrafter"/>
</dbReference>
<dbReference type="GO" id="GO:0042026">
    <property type="term" value="P:protein refolding"/>
    <property type="evidence" value="ECO:0007669"/>
    <property type="project" value="TreeGrafter"/>
</dbReference>
<dbReference type="CDD" id="cd06526">
    <property type="entry name" value="metazoan_ACD"/>
    <property type="match status" value="1"/>
</dbReference>
<dbReference type="GO" id="GO:0051082">
    <property type="term" value="F:unfolded protein binding"/>
    <property type="evidence" value="ECO:0007669"/>
    <property type="project" value="TreeGrafter"/>
</dbReference>
<protein>
    <recommendedName>
        <fullName evidence="3">SHSP domain-containing protein</fullName>
    </recommendedName>
</protein>
<dbReference type="PANTHER" id="PTHR45640:SF35">
    <property type="entry name" value="HEAT SHOCK PROTEIN HSP-12.2"/>
    <property type="match status" value="1"/>
</dbReference>
<dbReference type="Pfam" id="PF00011">
    <property type="entry name" value="HSP20"/>
    <property type="match status" value="1"/>
</dbReference>
<dbReference type="PRINTS" id="PR00299">
    <property type="entry name" value="ACRYSTALLIN"/>
</dbReference>
<dbReference type="SUPFAM" id="SSF49764">
    <property type="entry name" value="HSP20-like chaperones"/>
    <property type="match status" value="1"/>
</dbReference>
<dbReference type="GO" id="GO:0005634">
    <property type="term" value="C:nucleus"/>
    <property type="evidence" value="ECO:0007669"/>
    <property type="project" value="TreeGrafter"/>
</dbReference>
<dbReference type="InterPro" id="IPR002068">
    <property type="entry name" value="A-crystallin/Hsp20_dom"/>
</dbReference>
<evidence type="ECO:0000259" key="3">
    <source>
        <dbReference type="PROSITE" id="PS01031"/>
    </source>
</evidence>
<name>A0A2A2KPV2_9BILA</name>
<dbReference type="OrthoDB" id="1431247at2759"/>
<feature type="domain" description="SHSP" evidence="3">
    <location>
        <begin position="13"/>
        <end position="108"/>
    </location>
</feature>
<reference evidence="4 5" key="1">
    <citation type="journal article" date="2017" name="Curr. Biol.">
        <title>Genome architecture and evolution of a unichromosomal asexual nematode.</title>
        <authorList>
            <person name="Fradin H."/>
            <person name="Zegar C."/>
            <person name="Gutwein M."/>
            <person name="Lucas J."/>
            <person name="Kovtun M."/>
            <person name="Corcoran D."/>
            <person name="Baugh L.R."/>
            <person name="Kiontke K."/>
            <person name="Gunsalus K."/>
            <person name="Fitch D.H."/>
            <person name="Piano F."/>
        </authorList>
    </citation>
    <scope>NUCLEOTIDE SEQUENCE [LARGE SCALE GENOMIC DNA]</scope>
    <source>
        <strain evidence="4">PF1309</strain>
    </source>
</reference>
<evidence type="ECO:0000256" key="1">
    <source>
        <dbReference type="PROSITE-ProRule" id="PRU00285"/>
    </source>
</evidence>
<dbReference type="STRING" id="2018661.A0A2A2KPV2"/>
<dbReference type="GO" id="GO:0009408">
    <property type="term" value="P:response to heat"/>
    <property type="evidence" value="ECO:0007669"/>
    <property type="project" value="TreeGrafter"/>
</dbReference>
<accession>A0A2A2KPV2</accession>
<gene>
    <name evidence="4" type="ORF">WR25_01219</name>
</gene>
<dbReference type="InterPro" id="IPR001436">
    <property type="entry name" value="Alpha-crystallin/sHSP_animal"/>
</dbReference>
<organism evidence="4 5">
    <name type="scientific">Diploscapter pachys</name>
    <dbReference type="NCBI Taxonomy" id="2018661"/>
    <lineage>
        <taxon>Eukaryota</taxon>
        <taxon>Metazoa</taxon>
        <taxon>Ecdysozoa</taxon>
        <taxon>Nematoda</taxon>
        <taxon>Chromadorea</taxon>
        <taxon>Rhabditida</taxon>
        <taxon>Rhabditina</taxon>
        <taxon>Rhabditomorpha</taxon>
        <taxon>Rhabditoidea</taxon>
        <taxon>Rhabditidae</taxon>
        <taxon>Diploscapter</taxon>
    </lineage>
</organism>
<proteinExistence type="inferred from homology"/>
<dbReference type="Gene3D" id="2.60.40.790">
    <property type="match status" value="1"/>
</dbReference>
<dbReference type="PANTHER" id="PTHR45640">
    <property type="entry name" value="HEAT SHOCK PROTEIN HSP-12.2-RELATED"/>
    <property type="match status" value="1"/>
</dbReference>
<dbReference type="InterPro" id="IPR008978">
    <property type="entry name" value="HSP20-like_chaperone"/>
</dbReference>
<keyword evidence="5" id="KW-1185">Reference proteome</keyword>
<dbReference type="Proteomes" id="UP000218231">
    <property type="component" value="Unassembled WGS sequence"/>
</dbReference>
<sequence>MSKIELTRDSQWDWPLQHNDGVVRLVNTNDKFEVSLDAQYFTPNEIEVKVHERELVIHCRHEARDGEHGIVSREVNRSYKLPDDVDASTVRSHLTHRGVLQITANKAK</sequence>